<dbReference type="Pfam" id="PF09339">
    <property type="entry name" value="HTH_IclR"/>
    <property type="match status" value="1"/>
</dbReference>
<dbReference type="InterPro" id="IPR029016">
    <property type="entry name" value="GAF-like_dom_sf"/>
</dbReference>
<keyword evidence="2" id="KW-0804">Transcription</keyword>
<dbReference type="InterPro" id="IPR036388">
    <property type="entry name" value="WH-like_DNA-bd_sf"/>
</dbReference>
<dbReference type="InterPro" id="IPR050707">
    <property type="entry name" value="HTH_MetabolicPath_Reg"/>
</dbReference>
<dbReference type="GO" id="GO:0003677">
    <property type="term" value="F:DNA binding"/>
    <property type="evidence" value="ECO:0007669"/>
    <property type="project" value="InterPro"/>
</dbReference>
<dbReference type="GO" id="GO:0045892">
    <property type="term" value="P:negative regulation of DNA-templated transcription"/>
    <property type="evidence" value="ECO:0007669"/>
    <property type="project" value="TreeGrafter"/>
</dbReference>
<dbReference type="GO" id="GO:0003700">
    <property type="term" value="F:DNA-binding transcription factor activity"/>
    <property type="evidence" value="ECO:0007669"/>
    <property type="project" value="TreeGrafter"/>
</dbReference>
<protein>
    <submittedName>
        <fullName evidence="5">IclR family transcriptional regulator</fullName>
    </submittedName>
</protein>
<feature type="domain" description="HTH iclR-type" evidence="4">
    <location>
        <begin position="23"/>
        <end position="68"/>
    </location>
</feature>
<accession>A0A2T0RB04</accession>
<evidence type="ECO:0000313" key="6">
    <source>
        <dbReference type="Proteomes" id="UP000238083"/>
    </source>
</evidence>
<dbReference type="Proteomes" id="UP000238083">
    <property type="component" value="Unassembled WGS sequence"/>
</dbReference>
<evidence type="ECO:0000256" key="3">
    <source>
        <dbReference type="SAM" id="MobiDB-lite"/>
    </source>
</evidence>
<keyword evidence="1" id="KW-0805">Transcription regulation</keyword>
<dbReference type="InterPro" id="IPR036390">
    <property type="entry name" value="WH_DNA-bd_sf"/>
</dbReference>
<dbReference type="SUPFAM" id="SSF55781">
    <property type="entry name" value="GAF domain-like"/>
    <property type="match status" value="1"/>
</dbReference>
<comment type="caution">
    <text evidence="5">The sequence shown here is derived from an EMBL/GenBank/DDBJ whole genome shotgun (WGS) entry which is preliminary data.</text>
</comment>
<dbReference type="PANTHER" id="PTHR30136:SF24">
    <property type="entry name" value="HTH-TYPE TRANSCRIPTIONAL REPRESSOR ALLR"/>
    <property type="match status" value="1"/>
</dbReference>
<sequence length="267" mass="28719">MTLSGSPMADGGAKPARGDTSSDRTLSVMDLFTPERPEWTVEQACAVMGQSESTVYRYFRSLSAAGLIFSIRPGRYLLGPGIVHYERQLRTSDPLIRAVSPHMLRLAAEFEGPGVVFISRVHRDSVMSMHEHPLGTEPFPEGTYARGRLAPLFGGAPAYAILSFLEVRAARALFQRAGGGDGEEWLEVKRRMRAVRSAGYAVGLDDPDPGVLHVSVPLRHPDFGTAGSLSLALASTGDDAQVVQRAIDLLLVTADETSREALTSAPG</sequence>
<dbReference type="Gene3D" id="1.10.10.10">
    <property type="entry name" value="Winged helix-like DNA-binding domain superfamily/Winged helix DNA-binding domain"/>
    <property type="match status" value="1"/>
</dbReference>
<name>A0A2T0RB04_9ACTN</name>
<keyword evidence="6" id="KW-1185">Reference proteome</keyword>
<reference evidence="5 6" key="1">
    <citation type="submission" date="2018-03" db="EMBL/GenBank/DDBJ databases">
        <title>Genomic Encyclopedia of Archaeal and Bacterial Type Strains, Phase II (KMG-II): from individual species to whole genera.</title>
        <authorList>
            <person name="Goeker M."/>
        </authorList>
    </citation>
    <scope>NUCLEOTIDE SEQUENCE [LARGE SCALE GENOMIC DNA]</scope>
    <source>
        <strain evidence="5 6">DSM 19711</strain>
    </source>
</reference>
<evidence type="ECO:0000259" key="4">
    <source>
        <dbReference type="Pfam" id="PF09339"/>
    </source>
</evidence>
<dbReference type="Gene3D" id="3.30.450.40">
    <property type="match status" value="1"/>
</dbReference>
<dbReference type="EMBL" id="PVZF01000001">
    <property type="protein sequence ID" value="PRY18311.1"/>
    <property type="molecule type" value="Genomic_DNA"/>
</dbReference>
<gene>
    <name evidence="5" type="ORF">CLV37_101556</name>
</gene>
<organism evidence="5 6">
    <name type="scientific">Kineococcus rhizosphaerae</name>
    <dbReference type="NCBI Taxonomy" id="559628"/>
    <lineage>
        <taxon>Bacteria</taxon>
        <taxon>Bacillati</taxon>
        <taxon>Actinomycetota</taxon>
        <taxon>Actinomycetes</taxon>
        <taxon>Kineosporiales</taxon>
        <taxon>Kineosporiaceae</taxon>
        <taxon>Kineococcus</taxon>
    </lineage>
</organism>
<evidence type="ECO:0000256" key="1">
    <source>
        <dbReference type="ARBA" id="ARBA00023015"/>
    </source>
</evidence>
<evidence type="ECO:0000256" key="2">
    <source>
        <dbReference type="ARBA" id="ARBA00023163"/>
    </source>
</evidence>
<dbReference type="InterPro" id="IPR005471">
    <property type="entry name" value="Tscrpt_reg_IclR_N"/>
</dbReference>
<dbReference type="AlphaFoldDB" id="A0A2T0RB04"/>
<feature type="region of interest" description="Disordered" evidence="3">
    <location>
        <begin position="1"/>
        <end position="25"/>
    </location>
</feature>
<proteinExistence type="predicted"/>
<dbReference type="PANTHER" id="PTHR30136">
    <property type="entry name" value="HELIX-TURN-HELIX TRANSCRIPTIONAL REGULATOR, ICLR FAMILY"/>
    <property type="match status" value="1"/>
</dbReference>
<dbReference type="SUPFAM" id="SSF46785">
    <property type="entry name" value="Winged helix' DNA-binding domain"/>
    <property type="match status" value="1"/>
</dbReference>
<evidence type="ECO:0000313" key="5">
    <source>
        <dbReference type="EMBL" id="PRY18311.1"/>
    </source>
</evidence>